<sequence length="307" mass="33703">MIMEPLVSVIVPTKDRQDRLAAALESVAAQTLCDPGSPHRVEVVVVNDGGASVEDVVENAGLDEVKLIESPTSHGHAGARNSGIEAADGRYLAFLDDDDLYLPGHLESAVAALREADLVYAYCRTSVRRVEPGEEPLHAKAFFDVEFDAGLLLVGNYIPTSTIVCRNDPAARFDPSIPVLVDWELLLRLVHGHGWRAATTARPTVVYHRVPEQNSDTVDATRIVAGHDKYRKGYPALLDRWPVPEGSPIEVLRKHMTDFNDICHERLVRGEELPHFLYEQAFQVLHAAHAGRIDPAEVPARLIAALG</sequence>
<dbReference type="eggNOG" id="COG1216">
    <property type="taxonomic scope" value="Bacteria"/>
</dbReference>
<dbReference type="AlphaFoldDB" id="A0A1G9RCB0"/>
<dbReference type="STRING" id="211114.SAMN04489726_0373"/>
<evidence type="ECO:0000313" key="3">
    <source>
        <dbReference type="Proteomes" id="UP000183376"/>
    </source>
</evidence>
<evidence type="ECO:0000259" key="1">
    <source>
        <dbReference type="Pfam" id="PF00535"/>
    </source>
</evidence>
<gene>
    <name evidence="2" type="ORF">SAMN04489726_0373</name>
</gene>
<dbReference type="EMBL" id="LT629701">
    <property type="protein sequence ID" value="SDM20949.1"/>
    <property type="molecule type" value="Genomic_DNA"/>
</dbReference>
<evidence type="ECO:0000313" key="2">
    <source>
        <dbReference type="EMBL" id="SDM20949.1"/>
    </source>
</evidence>
<dbReference type="Proteomes" id="UP000183376">
    <property type="component" value="Chromosome I"/>
</dbReference>
<name>A0A1G9RCB0_ALLAB</name>
<keyword evidence="3" id="KW-1185">Reference proteome</keyword>
<proteinExistence type="predicted"/>
<dbReference type="PANTHER" id="PTHR22916:SF3">
    <property type="entry name" value="UDP-GLCNAC:BETAGAL BETA-1,3-N-ACETYLGLUCOSAMINYLTRANSFERASE-LIKE PROTEIN 1"/>
    <property type="match status" value="1"/>
</dbReference>
<dbReference type="Pfam" id="PF00535">
    <property type="entry name" value="Glycos_transf_2"/>
    <property type="match status" value="1"/>
</dbReference>
<dbReference type="InterPro" id="IPR001173">
    <property type="entry name" value="Glyco_trans_2-like"/>
</dbReference>
<keyword evidence="2" id="KW-0808">Transferase</keyword>
<reference evidence="2 3" key="1">
    <citation type="submission" date="2016-10" db="EMBL/GenBank/DDBJ databases">
        <authorList>
            <person name="de Groot N.N."/>
        </authorList>
    </citation>
    <scope>NUCLEOTIDE SEQUENCE [LARGE SCALE GENOMIC DNA]</scope>
    <source>
        <strain evidence="2 3">DSM 44149</strain>
    </source>
</reference>
<dbReference type="SUPFAM" id="SSF53448">
    <property type="entry name" value="Nucleotide-diphospho-sugar transferases"/>
    <property type="match status" value="1"/>
</dbReference>
<accession>A0A1G9RCB0</accession>
<dbReference type="GO" id="GO:0016758">
    <property type="term" value="F:hexosyltransferase activity"/>
    <property type="evidence" value="ECO:0007669"/>
    <property type="project" value="UniProtKB-ARBA"/>
</dbReference>
<feature type="domain" description="Glycosyltransferase 2-like" evidence="1">
    <location>
        <begin position="8"/>
        <end position="140"/>
    </location>
</feature>
<dbReference type="OrthoDB" id="3177103at2"/>
<dbReference type="CDD" id="cd00761">
    <property type="entry name" value="Glyco_tranf_GTA_type"/>
    <property type="match status" value="1"/>
</dbReference>
<protein>
    <submittedName>
        <fullName evidence="2">Glycosyl transferase family 2</fullName>
    </submittedName>
</protein>
<dbReference type="PANTHER" id="PTHR22916">
    <property type="entry name" value="GLYCOSYLTRANSFERASE"/>
    <property type="match status" value="1"/>
</dbReference>
<dbReference type="InterPro" id="IPR029044">
    <property type="entry name" value="Nucleotide-diphossugar_trans"/>
</dbReference>
<organism evidence="2 3">
    <name type="scientific">Allokutzneria albata</name>
    <name type="common">Kibdelosporangium albatum</name>
    <dbReference type="NCBI Taxonomy" id="211114"/>
    <lineage>
        <taxon>Bacteria</taxon>
        <taxon>Bacillati</taxon>
        <taxon>Actinomycetota</taxon>
        <taxon>Actinomycetes</taxon>
        <taxon>Pseudonocardiales</taxon>
        <taxon>Pseudonocardiaceae</taxon>
        <taxon>Allokutzneria</taxon>
    </lineage>
</organism>
<dbReference type="Gene3D" id="3.90.550.10">
    <property type="entry name" value="Spore Coat Polysaccharide Biosynthesis Protein SpsA, Chain A"/>
    <property type="match status" value="1"/>
</dbReference>